<dbReference type="InterPro" id="IPR010583">
    <property type="entry name" value="MipA"/>
</dbReference>
<dbReference type="EMBL" id="JBBUTH010000007">
    <property type="protein sequence ID" value="MEK8051249.1"/>
    <property type="molecule type" value="Genomic_DNA"/>
</dbReference>
<sequence>MARASGVIGVTAAALCPAWAHAADTATAQAEAGEPSAAAAAPAQPAATEYALGLALVNRPAYAGSSQLAWKLRPLWTVKWGRYRLSGPRASGLLGRTGDEGSGASAELAEGAHWRLGASLGVDGGRSSGDDPRLAGLPDQRPSLRGKLYASRDLGGRWGVSAHVSQDLAGRGGGTLGGVDLGYSLVPGPGWRVSFGAGIGLADAQAMRHQFGIAPEVAARTGRTAYVPGSGLRDLHVGGTAQWAVSNVWFAFAGLGLSQLQSQAAQSPLVARRSSSSLALGLAWRNLP</sequence>
<dbReference type="Proteomes" id="UP001365405">
    <property type="component" value="Unassembled WGS sequence"/>
</dbReference>
<evidence type="ECO:0000313" key="9">
    <source>
        <dbReference type="Proteomes" id="UP001365405"/>
    </source>
</evidence>
<reference evidence="8 9" key="1">
    <citation type="submission" date="2024-04" db="EMBL/GenBank/DDBJ databases">
        <title>Novel species of the genus Ideonella isolated from streams.</title>
        <authorList>
            <person name="Lu H."/>
        </authorList>
    </citation>
    <scope>NUCLEOTIDE SEQUENCE [LARGE SCALE GENOMIC DNA]</scope>
    <source>
        <strain evidence="8 9">DXS22W</strain>
    </source>
</reference>
<evidence type="ECO:0000256" key="3">
    <source>
        <dbReference type="ARBA" id="ARBA00022729"/>
    </source>
</evidence>
<name>A0ABU9CHB3_9BURK</name>
<proteinExistence type="inferred from homology"/>
<keyword evidence="3 7" id="KW-0732">Signal</keyword>
<evidence type="ECO:0000256" key="4">
    <source>
        <dbReference type="ARBA" id="ARBA00023136"/>
    </source>
</evidence>
<dbReference type="PANTHER" id="PTHR38776:SF1">
    <property type="entry name" value="MLTA-INTERACTING PROTEIN-RELATED"/>
    <property type="match status" value="1"/>
</dbReference>
<evidence type="ECO:0000313" key="8">
    <source>
        <dbReference type="EMBL" id="MEK8051249.1"/>
    </source>
</evidence>
<dbReference type="Pfam" id="PF06629">
    <property type="entry name" value="MipA"/>
    <property type="match status" value="1"/>
</dbReference>
<comment type="caution">
    <text evidence="8">The sequence shown here is derived from an EMBL/GenBank/DDBJ whole genome shotgun (WGS) entry which is preliminary data.</text>
</comment>
<evidence type="ECO:0000256" key="2">
    <source>
        <dbReference type="ARBA" id="ARBA00005722"/>
    </source>
</evidence>
<dbReference type="PANTHER" id="PTHR38776">
    <property type="entry name" value="MLTA-INTERACTING PROTEIN-RELATED"/>
    <property type="match status" value="1"/>
</dbReference>
<feature type="chain" id="PRO_5047181842" evidence="7">
    <location>
        <begin position="23"/>
        <end position="288"/>
    </location>
</feature>
<evidence type="ECO:0000256" key="6">
    <source>
        <dbReference type="SAM" id="MobiDB-lite"/>
    </source>
</evidence>
<comment type="subcellular location">
    <subcellularLocation>
        <location evidence="1">Cell outer membrane</location>
    </subcellularLocation>
</comment>
<evidence type="ECO:0000256" key="1">
    <source>
        <dbReference type="ARBA" id="ARBA00004442"/>
    </source>
</evidence>
<gene>
    <name evidence="8" type="ORF">AACH10_13445</name>
</gene>
<feature type="region of interest" description="Disordered" evidence="6">
    <location>
        <begin position="120"/>
        <end position="140"/>
    </location>
</feature>
<protein>
    <submittedName>
        <fullName evidence="8">MipA/OmpV family protein</fullName>
    </submittedName>
</protein>
<keyword evidence="5" id="KW-0998">Cell outer membrane</keyword>
<evidence type="ECO:0000256" key="7">
    <source>
        <dbReference type="SAM" id="SignalP"/>
    </source>
</evidence>
<keyword evidence="9" id="KW-1185">Reference proteome</keyword>
<evidence type="ECO:0000256" key="5">
    <source>
        <dbReference type="ARBA" id="ARBA00023237"/>
    </source>
</evidence>
<dbReference type="RefSeq" id="WP_341410938.1">
    <property type="nucleotide sequence ID" value="NZ_JBBUTH010000007.1"/>
</dbReference>
<feature type="signal peptide" evidence="7">
    <location>
        <begin position="1"/>
        <end position="22"/>
    </location>
</feature>
<accession>A0ABU9CHB3</accession>
<comment type="similarity">
    <text evidence="2">Belongs to the MipA/OmpV family.</text>
</comment>
<organism evidence="8 9">
    <name type="scientific">Pseudaquabacterium inlustre</name>
    <dbReference type="NCBI Taxonomy" id="2984192"/>
    <lineage>
        <taxon>Bacteria</taxon>
        <taxon>Pseudomonadati</taxon>
        <taxon>Pseudomonadota</taxon>
        <taxon>Betaproteobacteria</taxon>
        <taxon>Burkholderiales</taxon>
        <taxon>Sphaerotilaceae</taxon>
        <taxon>Pseudaquabacterium</taxon>
    </lineage>
</organism>
<keyword evidence="4" id="KW-0472">Membrane</keyword>